<keyword evidence="2" id="KW-0479">Metal-binding</keyword>
<dbReference type="SFLD" id="SFLDG01129">
    <property type="entry name" value="C1.5:_HAD__Beta-PGM__Phosphata"/>
    <property type="match status" value="1"/>
</dbReference>
<sequence length="246" mass="27387">MTISSPDNSSSSLDGLLQLAPLEAVLFDVDGTLCDTDPLHYYAFREMLQEIGFNDGVPINEDFFVKNIAGKHNEDIASILFPNDHERGVKFLEDKEAMFRRIVKEKIEPVKGLYKLKKWIEDRGLKRAAVTNAPKENAELMISMLGLSDFFHAVILGSDCEHAKPFPDPYLKALEVLKVSKEHTCIFEDSVSGIKAGVAAGVKTFGLSTRNPAELLMEAKPALVIKDYEDSKLWSVLDELDNKAKA</sequence>
<accession>A0AAD4JCT2</accession>
<dbReference type="PANTHER" id="PTHR46193">
    <property type="entry name" value="6-PHOSPHOGLUCONATE PHOSPHATASE"/>
    <property type="match status" value="1"/>
</dbReference>
<dbReference type="Gene3D" id="3.40.50.1000">
    <property type="entry name" value="HAD superfamily/HAD-like"/>
    <property type="match status" value="1"/>
</dbReference>
<name>A0AAD4JCT2_PERFH</name>
<dbReference type="InterPro" id="IPR051600">
    <property type="entry name" value="Beta-PGM-like"/>
</dbReference>
<dbReference type="Proteomes" id="UP001190926">
    <property type="component" value="Unassembled WGS sequence"/>
</dbReference>
<dbReference type="PRINTS" id="PR00413">
    <property type="entry name" value="HADHALOGNASE"/>
</dbReference>
<dbReference type="EMBL" id="SDAM02000091">
    <property type="protein sequence ID" value="KAH6831019.1"/>
    <property type="molecule type" value="Genomic_DNA"/>
</dbReference>
<dbReference type="SFLD" id="SFLDS00003">
    <property type="entry name" value="Haloacid_Dehalogenase"/>
    <property type="match status" value="1"/>
</dbReference>
<evidence type="ECO:0000256" key="3">
    <source>
        <dbReference type="ARBA" id="ARBA00022842"/>
    </source>
</evidence>
<dbReference type="CDD" id="cd07505">
    <property type="entry name" value="HAD_BPGM-like"/>
    <property type="match status" value="1"/>
</dbReference>
<protein>
    <submittedName>
        <fullName evidence="4">Haloacid dehalogenase-like hydrolase superfamily protein</fullName>
    </submittedName>
</protein>
<dbReference type="InterPro" id="IPR036412">
    <property type="entry name" value="HAD-like_sf"/>
</dbReference>
<dbReference type="GO" id="GO:0016787">
    <property type="term" value="F:hydrolase activity"/>
    <property type="evidence" value="ECO:0007669"/>
    <property type="project" value="UniProtKB-KW"/>
</dbReference>
<comment type="caution">
    <text evidence="4">The sequence shown here is derived from an EMBL/GenBank/DDBJ whole genome shotgun (WGS) entry which is preliminary data.</text>
</comment>
<dbReference type="InterPro" id="IPR023198">
    <property type="entry name" value="PGP-like_dom2"/>
</dbReference>
<organism evidence="4 5">
    <name type="scientific">Perilla frutescens var. hirtella</name>
    <name type="common">Perilla citriodora</name>
    <name type="synonym">Perilla setoyensis</name>
    <dbReference type="NCBI Taxonomy" id="608512"/>
    <lineage>
        <taxon>Eukaryota</taxon>
        <taxon>Viridiplantae</taxon>
        <taxon>Streptophyta</taxon>
        <taxon>Embryophyta</taxon>
        <taxon>Tracheophyta</taxon>
        <taxon>Spermatophyta</taxon>
        <taxon>Magnoliopsida</taxon>
        <taxon>eudicotyledons</taxon>
        <taxon>Gunneridae</taxon>
        <taxon>Pentapetalae</taxon>
        <taxon>asterids</taxon>
        <taxon>lamiids</taxon>
        <taxon>Lamiales</taxon>
        <taxon>Lamiaceae</taxon>
        <taxon>Nepetoideae</taxon>
        <taxon>Elsholtzieae</taxon>
        <taxon>Perilla</taxon>
    </lineage>
</organism>
<dbReference type="AlphaFoldDB" id="A0AAD4JCT2"/>
<evidence type="ECO:0000313" key="5">
    <source>
        <dbReference type="Proteomes" id="UP001190926"/>
    </source>
</evidence>
<evidence type="ECO:0000256" key="2">
    <source>
        <dbReference type="ARBA" id="ARBA00022723"/>
    </source>
</evidence>
<evidence type="ECO:0000313" key="4">
    <source>
        <dbReference type="EMBL" id="KAH6831019.1"/>
    </source>
</evidence>
<keyword evidence="3" id="KW-0460">Magnesium</keyword>
<dbReference type="PANTHER" id="PTHR46193:SF9">
    <property type="entry name" value="HALOACID DEHALOGENASE-LIKE HYDROLASE DOMAIN-CONTAINING PROTEIN SGPP"/>
    <property type="match status" value="1"/>
</dbReference>
<dbReference type="SFLD" id="SFLDG01135">
    <property type="entry name" value="C1.5.6:_HAD__Beta-PGM__Phospha"/>
    <property type="match status" value="1"/>
</dbReference>
<gene>
    <name evidence="4" type="ORF">C2S53_006785</name>
</gene>
<dbReference type="GO" id="GO:0046872">
    <property type="term" value="F:metal ion binding"/>
    <property type="evidence" value="ECO:0007669"/>
    <property type="project" value="UniProtKB-KW"/>
</dbReference>
<dbReference type="SUPFAM" id="SSF56784">
    <property type="entry name" value="HAD-like"/>
    <property type="match status" value="1"/>
</dbReference>
<dbReference type="InterPro" id="IPR041492">
    <property type="entry name" value="HAD_2"/>
</dbReference>
<keyword evidence="5" id="KW-1185">Reference proteome</keyword>
<dbReference type="InterPro" id="IPR023214">
    <property type="entry name" value="HAD_sf"/>
</dbReference>
<proteinExistence type="predicted"/>
<dbReference type="Gene3D" id="1.10.150.240">
    <property type="entry name" value="Putative phosphatase, domain 2"/>
    <property type="match status" value="1"/>
</dbReference>
<dbReference type="InterPro" id="IPR006439">
    <property type="entry name" value="HAD-SF_hydro_IA"/>
</dbReference>
<dbReference type="NCBIfam" id="TIGR01509">
    <property type="entry name" value="HAD-SF-IA-v3"/>
    <property type="match status" value="1"/>
</dbReference>
<dbReference type="Pfam" id="PF13419">
    <property type="entry name" value="HAD_2"/>
    <property type="match status" value="1"/>
</dbReference>
<evidence type="ECO:0000256" key="1">
    <source>
        <dbReference type="ARBA" id="ARBA00001946"/>
    </source>
</evidence>
<comment type="cofactor">
    <cofactor evidence="1">
        <name>Mg(2+)</name>
        <dbReference type="ChEBI" id="CHEBI:18420"/>
    </cofactor>
</comment>
<reference evidence="4 5" key="1">
    <citation type="journal article" date="2021" name="Nat. Commun.">
        <title>Incipient diploidization of the medicinal plant Perilla within 10,000 years.</title>
        <authorList>
            <person name="Zhang Y."/>
            <person name="Shen Q."/>
            <person name="Leng L."/>
            <person name="Zhang D."/>
            <person name="Chen S."/>
            <person name="Shi Y."/>
            <person name="Ning Z."/>
            <person name="Chen S."/>
        </authorList>
    </citation>
    <scope>NUCLEOTIDE SEQUENCE [LARGE SCALE GENOMIC DNA]</scope>
    <source>
        <strain evidence="5">cv. PC099</strain>
    </source>
</reference>